<dbReference type="InterPro" id="IPR050376">
    <property type="entry name" value="Pterin-4-alpha-carb_dehyd"/>
</dbReference>
<dbReference type="RefSeq" id="WP_091729264.1">
    <property type="nucleotide sequence ID" value="NZ_FNQE01000014.1"/>
</dbReference>
<evidence type="ECO:0000256" key="4">
    <source>
        <dbReference type="HAMAP-Rule" id="MF_00434"/>
    </source>
</evidence>
<accession>A0A1H3PEX7</accession>
<name>A0A1H3PEX7_9FIRM</name>
<dbReference type="Gene3D" id="3.30.1360.20">
    <property type="entry name" value="Transcriptional coactivator/pterin dehydratase"/>
    <property type="match status" value="1"/>
</dbReference>
<dbReference type="SUPFAM" id="SSF55248">
    <property type="entry name" value="PCD-like"/>
    <property type="match status" value="1"/>
</dbReference>
<dbReference type="PANTHER" id="PTHR42805">
    <property type="entry name" value="PTERIN-4-ALPHA-CARBINOLAMINE DEHYDRATASE-RELATED"/>
    <property type="match status" value="1"/>
</dbReference>
<dbReference type="AlphaFoldDB" id="A0A1H3PEX7"/>
<dbReference type="CDD" id="cd00913">
    <property type="entry name" value="PCD_DCoH_subfamily_a"/>
    <property type="match status" value="1"/>
</dbReference>
<dbReference type="PANTHER" id="PTHR42805:SF1">
    <property type="entry name" value="PTERIN-4-ALPHA-CARBINOLAMINE DEHYDRATASE-RELATED"/>
    <property type="match status" value="1"/>
</dbReference>
<dbReference type="GO" id="GO:0008124">
    <property type="term" value="F:4-alpha-hydroxytetrahydrobiopterin dehydratase activity"/>
    <property type="evidence" value="ECO:0007669"/>
    <property type="project" value="UniProtKB-UniRule"/>
</dbReference>
<dbReference type="InterPro" id="IPR001533">
    <property type="entry name" value="Pterin_deHydtase"/>
</dbReference>
<comment type="similarity">
    <text evidence="2 4">Belongs to the pterin-4-alpha-carbinolamine dehydratase family.</text>
</comment>
<dbReference type="OrthoDB" id="9800108at2"/>
<keyword evidence="3 4" id="KW-0456">Lyase</keyword>
<dbReference type="Pfam" id="PF01329">
    <property type="entry name" value="Pterin_4a"/>
    <property type="match status" value="1"/>
</dbReference>
<reference evidence="5 6" key="1">
    <citation type="submission" date="2016-10" db="EMBL/GenBank/DDBJ databases">
        <authorList>
            <person name="de Groot N.N."/>
        </authorList>
    </citation>
    <scope>NUCLEOTIDE SEQUENCE [LARGE SCALE GENOMIC DNA]</scope>
    <source>
        <strain evidence="5 6">DSM 21650</strain>
    </source>
</reference>
<protein>
    <recommendedName>
        <fullName evidence="4">Putative pterin-4-alpha-carbinolamine dehydratase</fullName>
        <shortName evidence="4">PHS</shortName>
        <ecNumber evidence="4">4.2.1.96</ecNumber>
    </recommendedName>
    <alternativeName>
        <fullName evidence="4">4-alpha-hydroxy-tetrahydropterin dehydratase</fullName>
    </alternativeName>
    <alternativeName>
        <fullName evidence="4">Pterin carbinolamine dehydratase</fullName>
        <shortName evidence="4">PCD</shortName>
    </alternativeName>
</protein>
<dbReference type="GO" id="GO:0006729">
    <property type="term" value="P:tetrahydrobiopterin biosynthetic process"/>
    <property type="evidence" value="ECO:0007669"/>
    <property type="project" value="InterPro"/>
</dbReference>
<evidence type="ECO:0000313" key="5">
    <source>
        <dbReference type="EMBL" id="SDY99355.1"/>
    </source>
</evidence>
<dbReference type="NCBIfam" id="NF002017">
    <property type="entry name" value="PRK00823.1-2"/>
    <property type="match status" value="1"/>
</dbReference>
<gene>
    <name evidence="5" type="ORF">SAMN05660462_01467</name>
</gene>
<sequence>MNELSSKKCIPCSIGAEPLTKDEIIQFHKSLDKEWKVIDYQRLERSYKFKNFKEALDFTNQVGELAEKEGHHPDIYLSWGKVLVKLWTHKINGLHENDFILAAKIDELTKA</sequence>
<evidence type="ECO:0000313" key="6">
    <source>
        <dbReference type="Proteomes" id="UP000198625"/>
    </source>
</evidence>
<dbReference type="HAMAP" id="MF_00434">
    <property type="entry name" value="Pterin_4_alpha"/>
    <property type="match status" value="1"/>
</dbReference>
<dbReference type="EMBL" id="FNQE01000014">
    <property type="protein sequence ID" value="SDY99355.1"/>
    <property type="molecule type" value="Genomic_DNA"/>
</dbReference>
<dbReference type="Proteomes" id="UP000198625">
    <property type="component" value="Unassembled WGS sequence"/>
</dbReference>
<dbReference type="STRING" id="415015.SAMN05660462_01467"/>
<keyword evidence="6" id="KW-1185">Reference proteome</keyword>
<comment type="catalytic activity">
    <reaction evidence="1 4">
        <text>(4aS,6R)-4a-hydroxy-L-erythro-5,6,7,8-tetrahydrobiopterin = (6R)-L-erythro-6,7-dihydrobiopterin + H2O</text>
        <dbReference type="Rhea" id="RHEA:11920"/>
        <dbReference type="ChEBI" id="CHEBI:15377"/>
        <dbReference type="ChEBI" id="CHEBI:15642"/>
        <dbReference type="ChEBI" id="CHEBI:43120"/>
        <dbReference type="EC" id="4.2.1.96"/>
    </reaction>
</comment>
<dbReference type="InterPro" id="IPR036428">
    <property type="entry name" value="PCD_sf"/>
</dbReference>
<organism evidence="5 6">
    <name type="scientific">Proteiniborus ethanoligenes</name>
    <dbReference type="NCBI Taxonomy" id="415015"/>
    <lineage>
        <taxon>Bacteria</taxon>
        <taxon>Bacillati</taxon>
        <taxon>Bacillota</taxon>
        <taxon>Clostridia</taxon>
        <taxon>Eubacteriales</taxon>
        <taxon>Proteiniborus</taxon>
    </lineage>
</organism>
<evidence type="ECO:0000256" key="1">
    <source>
        <dbReference type="ARBA" id="ARBA00001554"/>
    </source>
</evidence>
<evidence type="ECO:0000256" key="2">
    <source>
        <dbReference type="ARBA" id="ARBA00006472"/>
    </source>
</evidence>
<evidence type="ECO:0000256" key="3">
    <source>
        <dbReference type="ARBA" id="ARBA00023239"/>
    </source>
</evidence>
<dbReference type="NCBIfam" id="NF002016">
    <property type="entry name" value="PRK00823.1-1"/>
    <property type="match status" value="1"/>
</dbReference>
<proteinExistence type="inferred from homology"/>
<dbReference type="EC" id="4.2.1.96" evidence="4"/>